<organism evidence="3 4">
    <name type="scientific">Halolamina pelagica</name>
    <dbReference type="NCBI Taxonomy" id="699431"/>
    <lineage>
        <taxon>Archaea</taxon>
        <taxon>Methanobacteriati</taxon>
        <taxon>Methanobacteriota</taxon>
        <taxon>Stenosarchaea group</taxon>
        <taxon>Halobacteria</taxon>
        <taxon>Halobacteriales</taxon>
        <taxon>Haloferacaceae</taxon>
    </lineage>
</organism>
<feature type="domain" description="Amidase" evidence="2">
    <location>
        <begin position="78"/>
        <end position="417"/>
    </location>
</feature>
<dbReference type="EC" id="3.5.1.4" evidence="3"/>
<dbReference type="InterPro" id="IPR000120">
    <property type="entry name" value="Amidase"/>
</dbReference>
<feature type="compositionally biased region" description="Low complexity" evidence="1">
    <location>
        <begin position="462"/>
        <end position="482"/>
    </location>
</feature>
<proteinExistence type="predicted"/>
<feature type="region of interest" description="Disordered" evidence="1">
    <location>
        <begin position="427"/>
        <end position="502"/>
    </location>
</feature>
<feature type="compositionally biased region" description="Basic residues" evidence="1">
    <location>
        <begin position="427"/>
        <end position="448"/>
    </location>
</feature>
<dbReference type="PATRIC" id="fig|699431.3.peg.3402"/>
<dbReference type="AlphaFoldDB" id="A0A0P7H6R9"/>
<dbReference type="GO" id="GO:0004040">
    <property type="term" value="F:amidase activity"/>
    <property type="evidence" value="ECO:0007669"/>
    <property type="project" value="UniProtKB-EC"/>
</dbReference>
<name>A0A0P7H6R9_9EURY</name>
<accession>A0A0P7H6R9</accession>
<reference evidence="4" key="1">
    <citation type="submission" date="2013-11" db="EMBL/GenBank/DDBJ databases">
        <authorList>
            <person name="Hoang H.T."/>
            <person name="Killian M.L."/>
            <person name="Madson D.M."/>
            <person name="Arruda P.H.E."/>
            <person name="Sun D."/>
            <person name="Schwartz K.J."/>
            <person name="Yoon K."/>
        </authorList>
    </citation>
    <scope>NUCLEOTIDE SEQUENCE [LARGE SCALE GENOMIC DNA]</scope>
    <source>
        <strain evidence="4">CDK2</strain>
    </source>
</reference>
<evidence type="ECO:0000313" key="4">
    <source>
        <dbReference type="Proteomes" id="UP000050535"/>
    </source>
</evidence>
<keyword evidence="3" id="KW-0378">Hydrolase</keyword>
<feature type="compositionally biased region" description="Low complexity" evidence="1">
    <location>
        <begin position="491"/>
        <end position="502"/>
    </location>
</feature>
<dbReference type="InterPro" id="IPR036928">
    <property type="entry name" value="AS_sf"/>
</dbReference>
<dbReference type="PANTHER" id="PTHR11895:SF7">
    <property type="entry name" value="GLUTAMYL-TRNA(GLN) AMIDOTRANSFERASE SUBUNIT A, MITOCHONDRIAL"/>
    <property type="match status" value="1"/>
</dbReference>
<dbReference type="STRING" id="699431.SY89_03313"/>
<gene>
    <name evidence="3" type="ORF">SY89_03313</name>
</gene>
<evidence type="ECO:0000313" key="3">
    <source>
        <dbReference type="EMBL" id="KPN29079.1"/>
    </source>
</evidence>
<dbReference type="EMBL" id="LGUC01000002">
    <property type="protein sequence ID" value="KPN29079.1"/>
    <property type="molecule type" value="Genomic_DNA"/>
</dbReference>
<sequence length="525" mass="55515">MDDDPSVTAEDIGQYARRARLDPDRFDPEEQAAAMAAQDDLVSRLDELELPTAPDRTFWDPNEDDDPHAAFLSRCDIQRTDDGVLSGLTVAVKDNIAVAGLPMTAGSPLFADHVPAEDATVVDRLLDAGGRIVGKANMDEFAFGGDAETMRFRLARNPNDPEHQPGGSSAGSGVAVADGLADVALGSDTGGSVRFPASFCGVVGLKPSRGLVPLTGFVQFSKLNDEIGVLADTVANAARTLDAIAGPDPQDAATAGSTPQAYVDAVDGVDAAAVETLTVGVPDELFGGEPAVDETVRAALDELAAAGATVREVSIPNFEYAIPAWWAIAMTEVAAYVERNGANFWQRSVADPAFTAAVDEALAERAGELGDYPAEAFLYGQHLLAADGPEYYARAQRARALVTAGVEDALEGVDVLAGRRRRWSRPRGRARATWRTVRSTRRSARRGRSTSPAIRRSRCPVARTTGSRSGCSSSPGAAPTRLRSGRRRSGSRSPSRWHSGSSSHWFTDCGVTPVTLIALLPSLCV</sequence>
<protein>
    <submittedName>
        <fullName evidence="3">Amidase</fullName>
        <ecNumber evidence="3">3.5.1.4</ecNumber>
    </submittedName>
</protein>
<dbReference type="PANTHER" id="PTHR11895">
    <property type="entry name" value="TRANSAMIDASE"/>
    <property type="match status" value="1"/>
</dbReference>
<feature type="region of interest" description="Disordered" evidence="1">
    <location>
        <begin position="1"/>
        <end position="24"/>
    </location>
</feature>
<dbReference type="InterPro" id="IPR023631">
    <property type="entry name" value="Amidase_dom"/>
</dbReference>
<evidence type="ECO:0000256" key="1">
    <source>
        <dbReference type="SAM" id="MobiDB-lite"/>
    </source>
</evidence>
<dbReference type="Gene3D" id="3.90.1300.10">
    <property type="entry name" value="Amidase signature (AS) domain"/>
    <property type="match status" value="1"/>
</dbReference>
<keyword evidence="4" id="KW-1185">Reference proteome</keyword>
<evidence type="ECO:0000259" key="2">
    <source>
        <dbReference type="Pfam" id="PF01425"/>
    </source>
</evidence>
<dbReference type="Pfam" id="PF01425">
    <property type="entry name" value="Amidase"/>
    <property type="match status" value="1"/>
</dbReference>
<comment type="caution">
    <text evidence="3">The sequence shown here is derived from an EMBL/GenBank/DDBJ whole genome shotgun (WGS) entry which is preliminary data.</text>
</comment>
<dbReference type="Proteomes" id="UP000050535">
    <property type="component" value="Unassembled WGS sequence"/>
</dbReference>
<dbReference type="SUPFAM" id="SSF75304">
    <property type="entry name" value="Amidase signature (AS) enzymes"/>
    <property type="match status" value="1"/>
</dbReference>